<proteinExistence type="inferred from homology"/>
<dbReference type="RefSeq" id="WP_075058032.1">
    <property type="nucleotide sequence ID" value="NZ_CP012357.1"/>
</dbReference>
<dbReference type="GO" id="GO:0005829">
    <property type="term" value="C:cytosol"/>
    <property type="evidence" value="ECO:0007669"/>
    <property type="project" value="TreeGrafter"/>
</dbReference>
<comment type="function">
    <text evidence="3">Required for maturation of 30S ribosomal subunits.</text>
</comment>
<dbReference type="KEGG" id="sll:SLITO_v1c02820"/>
<feature type="domain" description="Ribosome maturation factor RimP N-terminal" evidence="4">
    <location>
        <begin position="18"/>
        <end position="89"/>
    </location>
</feature>
<dbReference type="OrthoDB" id="398614at2"/>
<accession>A0A0K1W1G9</accession>
<keyword evidence="2 3" id="KW-0690">Ribosome biogenesis</keyword>
<dbReference type="EMBL" id="CP012357">
    <property type="protein sequence ID" value="AKX33937.1"/>
    <property type="molecule type" value="Genomic_DNA"/>
</dbReference>
<gene>
    <name evidence="3 5" type="primary">rimP</name>
    <name evidence="5" type="ORF">SLITO_v1c02820</name>
</gene>
<comment type="similarity">
    <text evidence="3">Belongs to the RimP family.</text>
</comment>
<evidence type="ECO:0000313" key="6">
    <source>
        <dbReference type="Proteomes" id="UP000067476"/>
    </source>
</evidence>
<organism evidence="5 6">
    <name type="scientific">Spiroplasma litorale</name>
    <dbReference type="NCBI Taxonomy" id="216942"/>
    <lineage>
        <taxon>Bacteria</taxon>
        <taxon>Bacillati</taxon>
        <taxon>Mycoplasmatota</taxon>
        <taxon>Mollicutes</taxon>
        <taxon>Entomoplasmatales</taxon>
        <taxon>Spiroplasmataceae</taxon>
        <taxon>Spiroplasma</taxon>
    </lineage>
</organism>
<keyword evidence="1 3" id="KW-0963">Cytoplasm</keyword>
<evidence type="ECO:0000256" key="1">
    <source>
        <dbReference type="ARBA" id="ARBA00022490"/>
    </source>
</evidence>
<dbReference type="AlphaFoldDB" id="A0A0K1W1G9"/>
<dbReference type="GO" id="GO:0006412">
    <property type="term" value="P:translation"/>
    <property type="evidence" value="ECO:0007669"/>
    <property type="project" value="TreeGrafter"/>
</dbReference>
<dbReference type="PANTHER" id="PTHR33867:SF1">
    <property type="entry name" value="RIBOSOME MATURATION FACTOR RIMP"/>
    <property type="match status" value="1"/>
</dbReference>
<dbReference type="SUPFAM" id="SSF75420">
    <property type="entry name" value="YhbC-like, N-terminal domain"/>
    <property type="match status" value="1"/>
</dbReference>
<dbReference type="SUPFAM" id="SSF74942">
    <property type="entry name" value="YhbC-like, C-terminal domain"/>
    <property type="match status" value="1"/>
</dbReference>
<protein>
    <recommendedName>
        <fullName evidence="3">Ribosome maturation factor RimP</fullName>
    </recommendedName>
</protein>
<reference evidence="5 6" key="1">
    <citation type="journal article" date="2015" name="Genome Announc.">
        <title>Complete Genome Sequence of Spiroplasma litorale TN-1T (DSM 21781), a Bacterium Isolated from a Green-Eyed Horsefly (Tabanus nigrovittatus).</title>
        <authorList>
            <person name="Lo W.S."/>
            <person name="Lai Y.C."/>
            <person name="Lien Y.W."/>
            <person name="Wang T.H."/>
            <person name="Kuo C.H."/>
        </authorList>
    </citation>
    <scope>NUCLEOTIDE SEQUENCE [LARGE SCALE GENOMIC DNA]</scope>
    <source>
        <strain evidence="5 6">TN-1</strain>
    </source>
</reference>
<evidence type="ECO:0000256" key="3">
    <source>
        <dbReference type="HAMAP-Rule" id="MF_01077"/>
    </source>
</evidence>
<evidence type="ECO:0000313" key="5">
    <source>
        <dbReference type="EMBL" id="AKX33937.1"/>
    </source>
</evidence>
<comment type="subcellular location">
    <subcellularLocation>
        <location evidence="3">Cytoplasm</location>
    </subcellularLocation>
</comment>
<dbReference type="PATRIC" id="fig|216942.3.peg.285"/>
<dbReference type="Gene3D" id="2.30.30.180">
    <property type="entry name" value="Ribosome maturation factor RimP, C-terminal domain"/>
    <property type="match status" value="1"/>
</dbReference>
<keyword evidence="6" id="KW-1185">Reference proteome</keyword>
<dbReference type="Gene3D" id="3.30.300.70">
    <property type="entry name" value="RimP-like superfamily, N-terminal"/>
    <property type="match status" value="1"/>
</dbReference>
<name>A0A0K1W1G9_9MOLU</name>
<dbReference type="HAMAP" id="MF_01077">
    <property type="entry name" value="RimP"/>
    <property type="match status" value="1"/>
</dbReference>
<evidence type="ECO:0000259" key="4">
    <source>
        <dbReference type="Pfam" id="PF02576"/>
    </source>
</evidence>
<sequence>MNLKNIIQENKKLIVSEIESCGLKLYEINFTKEFDSNVIQILVENMDSSKLNVEFDNLISANEKLSTLLDKIDSTDEKYLLEVSSAGAERKIKNEDTLKLSMGKYLYLKLKEPIDGLDDFNATLIDAIDNYTFSVNIKGRIKKIKLKWDQIEFIRFAIKF</sequence>
<dbReference type="InterPro" id="IPR028989">
    <property type="entry name" value="RimP_N"/>
</dbReference>
<dbReference type="InterPro" id="IPR036847">
    <property type="entry name" value="RimP_C_sf"/>
</dbReference>
<dbReference type="GO" id="GO:0000028">
    <property type="term" value="P:ribosomal small subunit assembly"/>
    <property type="evidence" value="ECO:0007669"/>
    <property type="project" value="TreeGrafter"/>
</dbReference>
<evidence type="ECO:0000256" key="2">
    <source>
        <dbReference type="ARBA" id="ARBA00022517"/>
    </source>
</evidence>
<dbReference type="STRING" id="216942.SLITO_v1c02820"/>
<dbReference type="InterPro" id="IPR035956">
    <property type="entry name" value="RimP_N_sf"/>
</dbReference>
<dbReference type="PANTHER" id="PTHR33867">
    <property type="entry name" value="RIBOSOME MATURATION FACTOR RIMP"/>
    <property type="match status" value="1"/>
</dbReference>
<dbReference type="Pfam" id="PF02576">
    <property type="entry name" value="RimP_N"/>
    <property type="match status" value="1"/>
</dbReference>
<dbReference type="InterPro" id="IPR003728">
    <property type="entry name" value="Ribosome_maturation_RimP"/>
</dbReference>
<dbReference type="Proteomes" id="UP000067476">
    <property type="component" value="Chromosome"/>
</dbReference>